<protein>
    <recommendedName>
        <fullName evidence="4">Lipase</fullName>
    </recommendedName>
</protein>
<sequence>MISSGRLFKWLLRTLVGLACLFVVALIVVWYVTLPTPPDAFYTWSAKVPATPGTLLRAEPFARGIPAGAKSWRILYTTTQGNGSPALASAIVVASSVDAAEPSPVIAWAHGTTGVVPACAPSLSQQPLDGTPALALAMQAHWVVVATDYAGLGTSGAHAYLVGADEAHATLDAVRAARQMNALKLSDNVVVWGYSQGGHAALWTGMIASGYAPELRIEGVAALAPATDLPALEDYTQGMLVGRIFSSYIVDGYSATYPDVSWPGMVRVGALFPARDMSRRCLDGKSALPAVADAWLISGSIFKADPASGPLGARLRENIPNGKIQAPLLIAQGLADQLVAPSIQNAFVRSACERGQSIAYVTYANKDHLSLVAAGSRLETDLFHWTQDRFQGVAVAAGCATEAR</sequence>
<dbReference type="InterPro" id="IPR029058">
    <property type="entry name" value="AB_hydrolase_fold"/>
</dbReference>
<keyword evidence="1" id="KW-1133">Transmembrane helix</keyword>
<dbReference type="PIRSF" id="PIRSF029171">
    <property type="entry name" value="Esterase_LipA"/>
    <property type="match status" value="1"/>
</dbReference>
<dbReference type="PANTHER" id="PTHR34853:SF1">
    <property type="entry name" value="LIPASE 5"/>
    <property type="match status" value="1"/>
</dbReference>
<dbReference type="GO" id="GO:0004806">
    <property type="term" value="F:triacylglycerol lipase activity"/>
    <property type="evidence" value="ECO:0007669"/>
    <property type="project" value="InterPro"/>
</dbReference>
<gene>
    <name evidence="2" type="ORF">DWU99_05690</name>
</gene>
<keyword evidence="1" id="KW-0812">Transmembrane</keyword>
<dbReference type="EMBL" id="QRBF01000001">
    <property type="protein sequence ID" value="RDS86720.1"/>
    <property type="molecule type" value="Genomic_DNA"/>
</dbReference>
<dbReference type="InterPro" id="IPR005152">
    <property type="entry name" value="Lipase_secreted"/>
</dbReference>
<keyword evidence="3" id="KW-1185">Reference proteome</keyword>
<dbReference type="Proteomes" id="UP000255334">
    <property type="component" value="Unassembled WGS sequence"/>
</dbReference>
<comment type="caution">
    <text evidence="2">The sequence shown here is derived from an EMBL/GenBank/DDBJ whole genome shotgun (WGS) entry which is preliminary data.</text>
</comment>
<reference evidence="2 3" key="1">
    <citation type="submission" date="2018-07" db="EMBL/GenBank/DDBJ databases">
        <title>Dyella monticola sp. nov. and Dyella psychrodurans sp. nov. isolated from monsoon evergreen broad-leaved forest soil of Dinghu Mountain, China.</title>
        <authorList>
            <person name="Gao Z."/>
            <person name="Qiu L."/>
        </authorList>
    </citation>
    <scope>NUCLEOTIDE SEQUENCE [LARGE SCALE GENOMIC DNA]</scope>
    <source>
        <strain evidence="2 3">4MSK11</strain>
    </source>
</reference>
<feature type="transmembrane region" description="Helical" evidence="1">
    <location>
        <begin position="12"/>
        <end position="32"/>
    </location>
</feature>
<dbReference type="AlphaFoldDB" id="A0A370XEN9"/>
<accession>A0A370XEN9</accession>
<dbReference type="Pfam" id="PF03583">
    <property type="entry name" value="LIP"/>
    <property type="match status" value="1"/>
</dbReference>
<organism evidence="2 3">
    <name type="scientific">Dyella psychrodurans</name>
    <dbReference type="NCBI Taxonomy" id="1927960"/>
    <lineage>
        <taxon>Bacteria</taxon>
        <taxon>Pseudomonadati</taxon>
        <taxon>Pseudomonadota</taxon>
        <taxon>Gammaproteobacteria</taxon>
        <taxon>Lysobacterales</taxon>
        <taxon>Rhodanobacteraceae</taxon>
        <taxon>Dyella</taxon>
    </lineage>
</organism>
<evidence type="ECO:0000256" key="1">
    <source>
        <dbReference type="SAM" id="Phobius"/>
    </source>
</evidence>
<dbReference type="SUPFAM" id="SSF53474">
    <property type="entry name" value="alpha/beta-Hydrolases"/>
    <property type="match status" value="1"/>
</dbReference>
<keyword evidence="1" id="KW-0472">Membrane</keyword>
<name>A0A370XEN9_9GAMM</name>
<evidence type="ECO:0000313" key="2">
    <source>
        <dbReference type="EMBL" id="RDS86720.1"/>
    </source>
</evidence>
<dbReference type="GO" id="GO:0016042">
    <property type="term" value="P:lipid catabolic process"/>
    <property type="evidence" value="ECO:0007669"/>
    <property type="project" value="InterPro"/>
</dbReference>
<evidence type="ECO:0008006" key="4">
    <source>
        <dbReference type="Google" id="ProtNLM"/>
    </source>
</evidence>
<dbReference type="PANTHER" id="PTHR34853">
    <property type="match status" value="1"/>
</dbReference>
<evidence type="ECO:0000313" key="3">
    <source>
        <dbReference type="Proteomes" id="UP000255334"/>
    </source>
</evidence>
<dbReference type="Gene3D" id="3.40.50.1820">
    <property type="entry name" value="alpha/beta hydrolase"/>
    <property type="match status" value="2"/>
</dbReference>
<proteinExistence type="predicted"/>